<dbReference type="PANTHER" id="PTHR48069:SF3">
    <property type="entry name" value="DIHYDROFOLATE REDUCTASE"/>
    <property type="match status" value="1"/>
</dbReference>
<dbReference type="GO" id="GO:0046655">
    <property type="term" value="P:folic acid metabolic process"/>
    <property type="evidence" value="ECO:0007669"/>
    <property type="project" value="TreeGrafter"/>
</dbReference>
<dbReference type="InterPro" id="IPR017925">
    <property type="entry name" value="DHFR_CS"/>
</dbReference>
<dbReference type="EC" id="1.5.1.3" evidence="3"/>
<evidence type="ECO:0000313" key="11">
    <source>
        <dbReference type="EMBL" id="KAF0303056.1"/>
    </source>
</evidence>
<dbReference type="GO" id="GO:0050661">
    <property type="term" value="F:NADP binding"/>
    <property type="evidence" value="ECO:0007669"/>
    <property type="project" value="InterPro"/>
</dbReference>
<dbReference type="PRINTS" id="PR00070">
    <property type="entry name" value="DHFR"/>
</dbReference>
<dbReference type="GO" id="GO:0006730">
    <property type="term" value="P:one-carbon metabolic process"/>
    <property type="evidence" value="ECO:0007669"/>
    <property type="project" value="UniProtKB-KW"/>
</dbReference>
<evidence type="ECO:0000256" key="9">
    <source>
        <dbReference type="RuleBase" id="RU004474"/>
    </source>
</evidence>
<dbReference type="GO" id="GO:0005739">
    <property type="term" value="C:mitochondrion"/>
    <property type="evidence" value="ECO:0007669"/>
    <property type="project" value="TreeGrafter"/>
</dbReference>
<comment type="catalytic activity">
    <reaction evidence="8">
        <text>(6S)-5,6,7,8-tetrahydrofolate + NADP(+) = 7,8-dihydrofolate + NADPH + H(+)</text>
        <dbReference type="Rhea" id="RHEA:15009"/>
        <dbReference type="ChEBI" id="CHEBI:15378"/>
        <dbReference type="ChEBI" id="CHEBI:57451"/>
        <dbReference type="ChEBI" id="CHEBI:57453"/>
        <dbReference type="ChEBI" id="CHEBI:57783"/>
        <dbReference type="ChEBI" id="CHEBI:58349"/>
        <dbReference type="EC" id="1.5.1.3"/>
    </reaction>
</comment>
<dbReference type="PROSITE" id="PS00075">
    <property type="entry name" value="DHFR_1"/>
    <property type="match status" value="1"/>
</dbReference>
<comment type="pathway">
    <text evidence="1">Cofactor biosynthesis; tetrahydrofolate biosynthesis; 5,6,7,8-tetrahydrofolate from 7,8-dihydrofolate: step 1/1.</text>
</comment>
<dbReference type="SUPFAM" id="SSF53597">
    <property type="entry name" value="Dihydrofolate reductase-like"/>
    <property type="match status" value="1"/>
</dbReference>
<sequence>MRKMNIVAAMASNRGIGCNGDLPWRLKKEFKHFTSLIRRLDDPSKKNAVILGRKTWESVPATSRPIKGKINVIVTSQADYTASGEDVYVAHSLEEAMTLLSSPPLSDTVETVWNLGGSYIYKEAIDKKLVDKMYLTRIRKEFDADVFFPLYSDDDFEPASDPDVPSEVQEENGVEWTYHVLKMK</sequence>
<dbReference type="Pfam" id="PF00186">
    <property type="entry name" value="DHFR_1"/>
    <property type="match status" value="1"/>
</dbReference>
<comment type="caution">
    <text evidence="11">The sequence shown here is derived from an EMBL/GenBank/DDBJ whole genome shotgun (WGS) entry which is preliminary data.</text>
</comment>
<dbReference type="FunFam" id="3.40.430.10:FF:000002">
    <property type="entry name" value="Dihydrofolate reductase"/>
    <property type="match status" value="1"/>
</dbReference>
<evidence type="ECO:0000256" key="5">
    <source>
        <dbReference type="ARBA" id="ARBA00022857"/>
    </source>
</evidence>
<protein>
    <recommendedName>
        <fullName evidence="3">dihydrofolate reductase</fullName>
        <ecNumber evidence="3">1.5.1.3</ecNumber>
    </recommendedName>
</protein>
<comment type="similarity">
    <text evidence="2 9">Belongs to the dihydrofolate reductase family.</text>
</comment>
<proteinExistence type="inferred from homology"/>
<evidence type="ECO:0000256" key="7">
    <source>
        <dbReference type="ARBA" id="ARBA00025067"/>
    </source>
</evidence>
<dbReference type="GO" id="GO:0046452">
    <property type="term" value="P:dihydrofolate metabolic process"/>
    <property type="evidence" value="ECO:0007669"/>
    <property type="project" value="TreeGrafter"/>
</dbReference>
<evidence type="ECO:0000259" key="10">
    <source>
        <dbReference type="PROSITE" id="PS51330"/>
    </source>
</evidence>
<dbReference type="InterPro" id="IPR012259">
    <property type="entry name" value="DHFR"/>
</dbReference>
<dbReference type="CDD" id="cd00209">
    <property type="entry name" value="DHFR"/>
    <property type="match status" value="1"/>
</dbReference>
<evidence type="ECO:0000256" key="3">
    <source>
        <dbReference type="ARBA" id="ARBA00012856"/>
    </source>
</evidence>
<dbReference type="InterPro" id="IPR001796">
    <property type="entry name" value="DHFR_dom"/>
</dbReference>
<organism evidence="11 12">
    <name type="scientific">Amphibalanus amphitrite</name>
    <name type="common">Striped barnacle</name>
    <name type="synonym">Balanus amphitrite</name>
    <dbReference type="NCBI Taxonomy" id="1232801"/>
    <lineage>
        <taxon>Eukaryota</taxon>
        <taxon>Metazoa</taxon>
        <taxon>Ecdysozoa</taxon>
        <taxon>Arthropoda</taxon>
        <taxon>Crustacea</taxon>
        <taxon>Multicrustacea</taxon>
        <taxon>Cirripedia</taxon>
        <taxon>Thoracica</taxon>
        <taxon>Thoracicalcarea</taxon>
        <taxon>Balanomorpha</taxon>
        <taxon>Balanoidea</taxon>
        <taxon>Balanidae</taxon>
        <taxon>Amphibalaninae</taxon>
        <taxon>Amphibalanus</taxon>
    </lineage>
</organism>
<keyword evidence="12" id="KW-1185">Reference proteome</keyword>
<evidence type="ECO:0000256" key="2">
    <source>
        <dbReference type="ARBA" id="ARBA00009539"/>
    </source>
</evidence>
<gene>
    <name evidence="11" type="primary">dhfr-1_2</name>
    <name evidence="11" type="ORF">FJT64_002917</name>
</gene>
<feature type="domain" description="DHFR" evidence="10">
    <location>
        <begin position="3"/>
        <end position="183"/>
    </location>
</feature>
<evidence type="ECO:0000256" key="8">
    <source>
        <dbReference type="ARBA" id="ARBA00048873"/>
    </source>
</evidence>
<evidence type="ECO:0000313" key="12">
    <source>
        <dbReference type="Proteomes" id="UP000440578"/>
    </source>
</evidence>
<keyword evidence="6" id="KW-0560">Oxidoreductase</keyword>
<dbReference type="EMBL" id="VIIS01000980">
    <property type="protein sequence ID" value="KAF0303057.1"/>
    <property type="molecule type" value="Genomic_DNA"/>
</dbReference>
<dbReference type="GO" id="GO:0046654">
    <property type="term" value="P:tetrahydrofolate biosynthetic process"/>
    <property type="evidence" value="ECO:0007669"/>
    <property type="project" value="UniProtKB-UniPathway"/>
</dbReference>
<dbReference type="EMBL" id="VIIS01000980">
    <property type="protein sequence ID" value="KAF0303056.1"/>
    <property type="molecule type" value="Genomic_DNA"/>
</dbReference>
<evidence type="ECO:0000256" key="4">
    <source>
        <dbReference type="ARBA" id="ARBA00022563"/>
    </source>
</evidence>
<dbReference type="OrthoDB" id="4664297at2759"/>
<evidence type="ECO:0000256" key="1">
    <source>
        <dbReference type="ARBA" id="ARBA00004903"/>
    </source>
</evidence>
<dbReference type="UniPathway" id="UPA00077">
    <property type="reaction ID" value="UER00158"/>
</dbReference>
<keyword evidence="4" id="KW-0554">One-carbon metabolism</keyword>
<dbReference type="Gene3D" id="3.40.430.10">
    <property type="entry name" value="Dihydrofolate Reductase, subunit A"/>
    <property type="match status" value="1"/>
</dbReference>
<evidence type="ECO:0000256" key="6">
    <source>
        <dbReference type="ARBA" id="ARBA00023002"/>
    </source>
</evidence>
<dbReference type="InterPro" id="IPR024072">
    <property type="entry name" value="DHFR-like_dom_sf"/>
</dbReference>
<keyword evidence="5" id="KW-0521">NADP</keyword>
<accession>A0A6A4W6S3</accession>
<dbReference type="AlphaFoldDB" id="A0A6A4W6S3"/>
<dbReference type="EMBL" id="VIIS01000980">
    <property type="protein sequence ID" value="KAF0303058.1"/>
    <property type="molecule type" value="Genomic_DNA"/>
</dbReference>
<comment type="function">
    <text evidence="7">Key enzyme in folate metabolism. Catalyzes an essential reaction for de novo glycine and purine synthesis, and for DNA precursor synthesis.</text>
</comment>
<dbReference type="PANTHER" id="PTHR48069">
    <property type="entry name" value="DIHYDROFOLATE REDUCTASE"/>
    <property type="match status" value="1"/>
</dbReference>
<reference evidence="11 12" key="1">
    <citation type="submission" date="2019-07" db="EMBL/GenBank/DDBJ databases">
        <title>Draft genome assembly of a fouling barnacle, Amphibalanus amphitrite (Darwin, 1854): The first reference genome for Thecostraca.</title>
        <authorList>
            <person name="Kim W."/>
        </authorList>
    </citation>
    <scope>NUCLEOTIDE SEQUENCE [LARGE SCALE GENOMIC DNA]</scope>
    <source>
        <strain evidence="11">SNU_AA5</strain>
        <tissue evidence="11">Soma without cirri and trophi</tissue>
    </source>
</reference>
<dbReference type="GO" id="GO:0004146">
    <property type="term" value="F:dihydrofolate reductase activity"/>
    <property type="evidence" value="ECO:0007669"/>
    <property type="project" value="UniProtKB-EC"/>
</dbReference>
<name>A0A6A4W6S3_AMPAM</name>
<dbReference type="Proteomes" id="UP000440578">
    <property type="component" value="Unassembled WGS sequence"/>
</dbReference>
<dbReference type="PROSITE" id="PS51330">
    <property type="entry name" value="DHFR_2"/>
    <property type="match status" value="1"/>
</dbReference>